<accession>A0A4R7JK28</accession>
<comment type="caution">
    <text evidence="2">The sequence shown here is derived from an EMBL/GenBank/DDBJ whole genome shotgun (WGS) entry which is preliminary data.</text>
</comment>
<proteinExistence type="predicted"/>
<feature type="chain" id="PRO_5020397895" evidence="1">
    <location>
        <begin position="22"/>
        <end position="107"/>
    </location>
</feature>
<gene>
    <name evidence="2" type="ORF">DES49_2931</name>
</gene>
<dbReference type="EMBL" id="SOAX01000008">
    <property type="protein sequence ID" value="TDT36979.1"/>
    <property type="molecule type" value="Genomic_DNA"/>
</dbReference>
<feature type="signal peptide" evidence="1">
    <location>
        <begin position="1"/>
        <end position="21"/>
    </location>
</feature>
<evidence type="ECO:0000313" key="2">
    <source>
        <dbReference type="EMBL" id="TDT36979.1"/>
    </source>
</evidence>
<evidence type="ECO:0000256" key="1">
    <source>
        <dbReference type="SAM" id="SignalP"/>
    </source>
</evidence>
<sequence>MFKRISAALVMAMLLAATVSADDLRDPTKPPQQRQSSQQPAAITRYSLDSILVSDSRRIAVINGVSLAVGERVGNAAVRRIARDRVLLEINGKTHTLVLDSAPSIRR</sequence>
<dbReference type="Proteomes" id="UP000295830">
    <property type="component" value="Unassembled WGS sequence"/>
</dbReference>
<dbReference type="AlphaFoldDB" id="A0A4R7JK28"/>
<evidence type="ECO:0000313" key="3">
    <source>
        <dbReference type="Proteomes" id="UP000295830"/>
    </source>
</evidence>
<protein>
    <submittedName>
        <fullName evidence="2">MSHA biogenesis protein MshK</fullName>
    </submittedName>
</protein>
<organism evidence="2 3">
    <name type="scientific">Halospina denitrificans</name>
    <dbReference type="NCBI Taxonomy" id="332522"/>
    <lineage>
        <taxon>Bacteria</taxon>
        <taxon>Pseudomonadati</taxon>
        <taxon>Pseudomonadota</taxon>
        <taxon>Gammaproteobacteria</taxon>
        <taxon>Halospina</taxon>
    </lineage>
</organism>
<keyword evidence="3" id="KW-1185">Reference proteome</keyword>
<name>A0A4R7JK28_9GAMM</name>
<reference evidence="2 3" key="1">
    <citation type="submission" date="2019-03" db="EMBL/GenBank/DDBJ databases">
        <title>Genomic Encyclopedia of Type Strains, Phase IV (KMG-IV): sequencing the most valuable type-strain genomes for metagenomic binning, comparative biology and taxonomic classification.</title>
        <authorList>
            <person name="Goeker M."/>
        </authorList>
    </citation>
    <scope>NUCLEOTIDE SEQUENCE [LARGE SCALE GENOMIC DNA]</scope>
    <source>
        <strain evidence="2 3">DSM 15505</strain>
    </source>
</reference>
<keyword evidence="1" id="KW-0732">Signal</keyword>